<dbReference type="InterPro" id="IPR031330">
    <property type="entry name" value="Gly_Hdrlase_35_cat"/>
</dbReference>
<feature type="chain" id="PRO_5043699089" description="Beta-galactosidase" evidence="9">
    <location>
        <begin position="27"/>
        <end position="652"/>
    </location>
</feature>
<evidence type="ECO:0000313" key="14">
    <source>
        <dbReference type="Proteomes" id="UP001445076"/>
    </source>
</evidence>
<evidence type="ECO:0000259" key="10">
    <source>
        <dbReference type="Pfam" id="PF01301"/>
    </source>
</evidence>
<dbReference type="InterPro" id="IPR048913">
    <property type="entry name" value="BetaGal_gal-bd"/>
</dbReference>
<dbReference type="EMBL" id="JARKIK010000088">
    <property type="protein sequence ID" value="KAK8723761.1"/>
    <property type="molecule type" value="Genomic_DNA"/>
</dbReference>
<evidence type="ECO:0000313" key="13">
    <source>
        <dbReference type="EMBL" id="KAK8723761.1"/>
    </source>
</evidence>
<dbReference type="GO" id="GO:0005975">
    <property type="term" value="P:carbohydrate metabolic process"/>
    <property type="evidence" value="ECO:0007669"/>
    <property type="project" value="InterPro"/>
</dbReference>
<dbReference type="Pfam" id="PF21467">
    <property type="entry name" value="BetaGal_gal-bd"/>
    <property type="match status" value="1"/>
</dbReference>
<dbReference type="Proteomes" id="UP001445076">
    <property type="component" value="Unassembled WGS sequence"/>
</dbReference>
<comment type="catalytic activity">
    <reaction evidence="7">
        <text>Hydrolysis of terminal non-reducing beta-D-galactose residues in beta-D-galactosides.</text>
        <dbReference type="EC" id="3.2.1.23"/>
    </reaction>
</comment>
<dbReference type="InterPro" id="IPR008979">
    <property type="entry name" value="Galactose-bd-like_sf"/>
</dbReference>
<protein>
    <recommendedName>
        <fullName evidence="7">Beta-galactosidase</fullName>
        <ecNumber evidence="7">3.2.1.23</ecNumber>
    </recommendedName>
</protein>
<evidence type="ECO:0000256" key="6">
    <source>
        <dbReference type="PIRSR" id="PIRSR006336-1"/>
    </source>
</evidence>
<feature type="domain" description="Beta-galactosidase galactose-binding" evidence="12">
    <location>
        <begin position="555"/>
        <end position="618"/>
    </location>
</feature>
<dbReference type="InterPro" id="IPR017853">
    <property type="entry name" value="GH"/>
</dbReference>
<reference evidence="13 14" key="1">
    <citation type="journal article" date="2024" name="BMC Genomics">
        <title>Genome assembly of redclaw crayfish (Cherax quadricarinatus) provides insights into its immune adaptation and hypoxia tolerance.</title>
        <authorList>
            <person name="Liu Z."/>
            <person name="Zheng J."/>
            <person name="Li H."/>
            <person name="Fang K."/>
            <person name="Wang S."/>
            <person name="He J."/>
            <person name="Zhou D."/>
            <person name="Weng S."/>
            <person name="Chi M."/>
            <person name="Gu Z."/>
            <person name="He J."/>
            <person name="Li F."/>
            <person name="Wang M."/>
        </authorList>
    </citation>
    <scope>NUCLEOTIDE SEQUENCE [LARGE SCALE GENOMIC DNA]</scope>
    <source>
        <strain evidence="13">ZL_2023a</strain>
    </source>
</reference>
<feature type="signal peptide" evidence="9">
    <location>
        <begin position="1"/>
        <end position="26"/>
    </location>
</feature>
<keyword evidence="3 7" id="KW-0378">Hydrolase</keyword>
<dbReference type="Pfam" id="PF01301">
    <property type="entry name" value="Glyco_hydro_35"/>
    <property type="match status" value="1"/>
</dbReference>
<evidence type="ECO:0000256" key="8">
    <source>
        <dbReference type="RuleBase" id="RU003679"/>
    </source>
</evidence>
<keyword evidence="5 7" id="KW-0326">Glycosidase</keyword>
<feature type="active site" description="Nucleophile" evidence="6">
    <location>
        <position position="274"/>
    </location>
</feature>
<evidence type="ECO:0000256" key="3">
    <source>
        <dbReference type="ARBA" id="ARBA00022801"/>
    </source>
</evidence>
<evidence type="ECO:0000256" key="2">
    <source>
        <dbReference type="ARBA" id="ARBA00022729"/>
    </source>
</evidence>
<dbReference type="SUPFAM" id="SSF49785">
    <property type="entry name" value="Galactose-binding domain-like"/>
    <property type="match status" value="1"/>
</dbReference>
<gene>
    <name evidence="13" type="ORF">OTU49_011533</name>
</gene>
<dbReference type="InterPro" id="IPR019801">
    <property type="entry name" value="Glyco_hydro_35_CS"/>
</dbReference>
<evidence type="ECO:0000256" key="1">
    <source>
        <dbReference type="ARBA" id="ARBA00009809"/>
    </source>
</evidence>
<evidence type="ECO:0000256" key="7">
    <source>
        <dbReference type="RuleBase" id="RU000675"/>
    </source>
</evidence>
<dbReference type="PRINTS" id="PR00742">
    <property type="entry name" value="GLHYDRLASE35"/>
</dbReference>
<dbReference type="InterPro" id="IPR048912">
    <property type="entry name" value="BetaGal1-like_ABD1"/>
</dbReference>
<dbReference type="InterPro" id="IPR026283">
    <property type="entry name" value="B-gal_1-like"/>
</dbReference>
<dbReference type="GO" id="GO:0004565">
    <property type="term" value="F:beta-galactosidase activity"/>
    <property type="evidence" value="ECO:0007669"/>
    <property type="project" value="UniProtKB-EC"/>
</dbReference>
<evidence type="ECO:0000256" key="4">
    <source>
        <dbReference type="ARBA" id="ARBA00023180"/>
    </source>
</evidence>
<dbReference type="FunFam" id="3.20.20.80:FF:000017">
    <property type="entry name" value="Beta-galactosidase"/>
    <property type="match status" value="1"/>
</dbReference>
<accession>A0AAW0W3B2</accession>
<dbReference type="EC" id="3.2.1.23" evidence="7"/>
<feature type="domain" description="Glycoside hydrolase 35 catalytic" evidence="10">
    <location>
        <begin position="44"/>
        <end position="364"/>
    </location>
</feature>
<proteinExistence type="inferred from homology"/>
<evidence type="ECO:0000256" key="9">
    <source>
        <dbReference type="SAM" id="SignalP"/>
    </source>
</evidence>
<dbReference type="InterPro" id="IPR001944">
    <property type="entry name" value="Glycoside_Hdrlase_35"/>
</dbReference>
<keyword evidence="14" id="KW-1185">Reference proteome</keyword>
<evidence type="ECO:0000259" key="11">
    <source>
        <dbReference type="Pfam" id="PF21317"/>
    </source>
</evidence>
<dbReference type="SUPFAM" id="SSF51445">
    <property type="entry name" value="(Trans)glycosidases"/>
    <property type="match status" value="1"/>
</dbReference>
<dbReference type="Gene3D" id="2.60.120.260">
    <property type="entry name" value="Galactose-binding domain-like"/>
    <property type="match status" value="2"/>
</dbReference>
<dbReference type="PIRSF" id="PIRSF006336">
    <property type="entry name" value="B-gal"/>
    <property type="match status" value="1"/>
</dbReference>
<keyword evidence="4" id="KW-0325">Glycoprotein</keyword>
<feature type="active site" description="Proton donor" evidence="6">
    <location>
        <position position="194"/>
    </location>
</feature>
<evidence type="ECO:0000256" key="5">
    <source>
        <dbReference type="ARBA" id="ARBA00023295"/>
    </source>
</evidence>
<name>A0AAW0W3B2_CHEQU</name>
<dbReference type="AlphaFoldDB" id="A0AAW0W3B2"/>
<sequence length="652" mass="72421">MAGGTKADGVLLFPLLLFLSLHCSSALKSSDADRTFVIDYENDQFLKDGEPFQYISGSIHYFRVIPSNWRDRLKKMRMAGFNALQTYVEWSSHEPEPGVYDFTGMLDLESFLKMAQEEDLVVILRLGPFIDAERDMGGLPYWLLNKNPDMRLRSSDSSYLTYVDDWYGNVLLPKIKPLLYENGGPVIMLQVENEYGSYPDCDFAYTSHLRDLVRQGVGDNVVLFTTDGDGASYLKCGKIPGVYSTVDFGSGGDAKKSFAAMRLFEPHGPLVNSEYYPGWLDHWGEPHSTLDSEVIAKTLDDMLALNASVNMYVFHGGTSFGLTAGSNMGSTFQACPTSYDYDAPLSEAGDPTEKYWVIRNITQKYLPLPSGDVPPASPKYTYGNVQLSPVGNVLQMSTLLQSLTQQYPLTFEQLSVASGLVLYETVLPFRISDPARLSINEVHDRGYVFVESRFAGIVSREQELYDLALSALPNQTISIVVESQGRICYGSQINDFKGLTTNVTINGNTLENWKMVPIPLSNVPRLSSALKRLKFKVTTSGISPQELLATPQGGMTFYEGSFNVPDDDSHPQDTFLRLDGWGKGIVWVNDFCLGRYWPEVGPQVTLYIPNGVLMKGPNTLVVLEYEVSPCVLPDSCLLTLQDKHVINGPTPA</sequence>
<dbReference type="Gene3D" id="3.20.20.80">
    <property type="entry name" value="Glycosidases"/>
    <property type="match status" value="1"/>
</dbReference>
<dbReference type="FunFam" id="2.60.120.260:FF:000021">
    <property type="entry name" value="Beta-galactosidase"/>
    <property type="match status" value="1"/>
</dbReference>
<comment type="caution">
    <text evidence="13">The sequence shown here is derived from an EMBL/GenBank/DDBJ whole genome shotgun (WGS) entry which is preliminary data.</text>
</comment>
<evidence type="ECO:0000259" key="12">
    <source>
        <dbReference type="Pfam" id="PF21467"/>
    </source>
</evidence>
<organism evidence="13 14">
    <name type="scientific">Cherax quadricarinatus</name>
    <name type="common">Australian red claw crayfish</name>
    <dbReference type="NCBI Taxonomy" id="27406"/>
    <lineage>
        <taxon>Eukaryota</taxon>
        <taxon>Metazoa</taxon>
        <taxon>Ecdysozoa</taxon>
        <taxon>Arthropoda</taxon>
        <taxon>Crustacea</taxon>
        <taxon>Multicrustacea</taxon>
        <taxon>Malacostraca</taxon>
        <taxon>Eumalacostraca</taxon>
        <taxon>Eucarida</taxon>
        <taxon>Decapoda</taxon>
        <taxon>Pleocyemata</taxon>
        <taxon>Astacidea</taxon>
        <taxon>Parastacoidea</taxon>
        <taxon>Parastacidae</taxon>
        <taxon>Cherax</taxon>
    </lineage>
</organism>
<dbReference type="PROSITE" id="PS01182">
    <property type="entry name" value="GLYCOSYL_HYDROL_F35"/>
    <property type="match status" value="1"/>
</dbReference>
<feature type="domain" description="Beta-galactosidase 1-like first all-beta" evidence="11">
    <location>
        <begin position="408"/>
        <end position="518"/>
    </location>
</feature>
<dbReference type="PANTHER" id="PTHR23421">
    <property type="entry name" value="BETA-GALACTOSIDASE RELATED"/>
    <property type="match status" value="1"/>
</dbReference>
<dbReference type="Pfam" id="PF21317">
    <property type="entry name" value="BetaGal_ABD_1"/>
    <property type="match status" value="1"/>
</dbReference>
<keyword evidence="2 9" id="KW-0732">Signal</keyword>
<comment type="similarity">
    <text evidence="1 8">Belongs to the glycosyl hydrolase 35 family.</text>
</comment>